<evidence type="ECO:0000256" key="5">
    <source>
        <dbReference type="ARBA" id="ARBA00022801"/>
    </source>
</evidence>
<feature type="binding site" evidence="10">
    <location>
        <position position="550"/>
    </location>
    <ligand>
        <name>Ca(2+)</name>
        <dbReference type="ChEBI" id="CHEBI:29108"/>
    </ligand>
</feature>
<keyword evidence="7 11" id="KW-1015">Disulfide bond</keyword>
<evidence type="ECO:0000256" key="1">
    <source>
        <dbReference type="ARBA" id="ARBA00001913"/>
    </source>
</evidence>
<evidence type="ECO:0000256" key="6">
    <source>
        <dbReference type="ARBA" id="ARBA00022837"/>
    </source>
</evidence>
<dbReference type="GO" id="GO:0005975">
    <property type="term" value="P:carbohydrate metabolic process"/>
    <property type="evidence" value="ECO:0007669"/>
    <property type="project" value="InterPro"/>
</dbReference>
<dbReference type="GO" id="GO:0005509">
    <property type="term" value="F:calcium ion binding"/>
    <property type="evidence" value="ECO:0007669"/>
    <property type="project" value="InterPro"/>
</dbReference>
<comment type="catalytic activity">
    <reaction evidence="8">
        <text>N(4)-(alpha-D-Man-(1-&gt;2)-alpha-D-Man-(1-&gt;2)-alpha-D-Man-(1-&gt;3)-[alpha-D-Man-(1-&gt;3)-[alpha-D-Man-(1-&gt;2)-alpha-D-Man-(1-&gt;6)]-alpha-D-Man-(1-&gt;6)]-beta-D-Man-(1-&gt;4)-beta-D-GlcNAc-(1-&gt;4)-beta-D-GlcNAc)-L-asparaginyl-[protein] (N-glucan mannose isomer 8A1,2,3B1,3) + 3 H2O = N(4)-(alpha-D-Man-(1-&gt;3)-[alpha-D-Man-(1-&gt;3)-[alpha-D-Man-(1-&gt;6)]-alpha-D-Man-(1-&gt;6)]-beta-D-Man-(1-&gt;4)-beta-D-GlcNAc-(1-&gt;4)-beta-D-GlcNAc)-L-asparaginyl-[protein] (N-glucan mannose isomer 5A1,2) + 3 beta-D-mannose</text>
        <dbReference type="Rhea" id="RHEA:56028"/>
        <dbReference type="Rhea" id="RHEA-COMP:14358"/>
        <dbReference type="Rhea" id="RHEA-COMP:14367"/>
        <dbReference type="ChEBI" id="CHEBI:15377"/>
        <dbReference type="ChEBI" id="CHEBI:28563"/>
        <dbReference type="ChEBI" id="CHEBI:59087"/>
        <dbReference type="ChEBI" id="CHEBI:60628"/>
        <dbReference type="EC" id="3.2.1.113"/>
    </reaction>
</comment>
<organism evidence="14">
    <name type="scientific">Psilocybe cubensis</name>
    <name type="common">Psychedelic mushroom</name>
    <name type="synonym">Stropharia cubensis</name>
    <dbReference type="NCBI Taxonomy" id="181762"/>
    <lineage>
        <taxon>Eukaryota</taxon>
        <taxon>Fungi</taxon>
        <taxon>Dikarya</taxon>
        <taxon>Basidiomycota</taxon>
        <taxon>Agaricomycotina</taxon>
        <taxon>Agaricomycetes</taxon>
        <taxon>Agaricomycetidae</taxon>
        <taxon>Agaricales</taxon>
        <taxon>Agaricineae</taxon>
        <taxon>Strophariaceae</taxon>
        <taxon>Psilocybe</taxon>
    </lineage>
</organism>
<keyword evidence="5 12" id="KW-0378">Hydrolase</keyword>
<dbReference type="AlphaFoldDB" id="A0A8H8CIR2"/>
<reference evidence="14" key="1">
    <citation type="submission" date="2021-02" db="EMBL/GenBank/DDBJ databases">
        <title>Psilocybe cubensis genome.</title>
        <authorList>
            <person name="Mckernan K.J."/>
            <person name="Crawford S."/>
            <person name="Trippe A."/>
            <person name="Kane L.T."/>
            <person name="Mclaughlin S."/>
        </authorList>
    </citation>
    <scope>NUCLEOTIDE SEQUENCE [LARGE SCALE GENOMIC DNA]</scope>
    <source>
        <strain evidence="14">MGC-MH-2018</strain>
    </source>
</reference>
<proteinExistence type="inferred from homology"/>
<evidence type="ECO:0000256" key="9">
    <source>
        <dbReference type="ARBA" id="ARBA00048605"/>
    </source>
</evidence>
<dbReference type="GO" id="GO:0016020">
    <property type="term" value="C:membrane"/>
    <property type="evidence" value="ECO:0007669"/>
    <property type="project" value="InterPro"/>
</dbReference>
<evidence type="ECO:0000256" key="11">
    <source>
        <dbReference type="PIRSR" id="PIRSR601382-3"/>
    </source>
</evidence>
<evidence type="ECO:0000256" key="13">
    <source>
        <dbReference type="SAM" id="Phobius"/>
    </source>
</evidence>
<evidence type="ECO:0000256" key="2">
    <source>
        <dbReference type="ARBA" id="ARBA00004922"/>
    </source>
</evidence>
<dbReference type="OrthoDB" id="8118055at2759"/>
<evidence type="ECO:0000256" key="4">
    <source>
        <dbReference type="ARBA" id="ARBA00022723"/>
    </source>
</evidence>
<comment type="catalytic activity">
    <reaction evidence="9">
        <text>N(4)-(alpha-D-Man-(1-&gt;2)-alpha-D-Man-(1-&gt;2)-alpha-D-Man-(1-&gt;3)-[alpha-D-Man-(1-&gt;2)-alpha-D-Man-(1-&gt;3)-[alpha-D-Man-(1-&gt;2)-alpha-D-Man-(1-&gt;6)]-alpha-D-Man-(1-&gt;6)]-beta-D-Man-(1-&gt;4)-beta-D-GlcNAc-(1-&gt;4)-beta-D-GlcNAc)-L-asparaginyl-[protein] (N-glucan mannose isomer 9A1,2,3B1,2,3) + 4 H2O = N(4)-(alpha-D-Man-(1-&gt;3)-[alpha-D-Man-(1-&gt;3)-[alpha-D-Man-(1-&gt;6)]-alpha-D-Man-(1-&gt;6)]-beta-D-Man-(1-&gt;4)-beta-D-GlcNAc-(1-&gt;4)-beta-D-GlcNAc)-L-asparaginyl-[protein] (N-glucan mannose isomer 5A1,2) + 4 beta-D-mannose</text>
        <dbReference type="Rhea" id="RHEA:56008"/>
        <dbReference type="Rhea" id="RHEA-COMP:14356"/>
        <dbReference type="Rhea" id="RHEA-COMP:14367"/>
        <dbReference type="ChEBI" id="CHEBI:15377"/>
        <dbReference type="ChEBI" id="CHEBI:28563"/>
        <dbReference type="ChEBI" id="CHEBI:59087"/>
        <dbReference type="ChEBI" id="CHEBI:139493"/>
        <dbReference type="EC" id="3.2.1.113"/>
    </reaction>
</comment>
<dbReference type="InterPro" id="IPR001382">
    <property type="entry name" value="Glyco_hydro_47"/>
</dbReference>
<dbReference type="SUPFAM" id="SSF48225">
    <property type="entry name" value="Seven-hairpin glycosidases"/>
    <property type="match status" value="1"/>
</dbReference>
<protein>
    <recommendedName>
        <fullName evidence="12">alpha-1,2-Mannosidase</fullName>
        <ecNumber evidence="12">3.2.1.-</ecNumber>
    </recommendedName>
</protein>
<comment type="pathway">
    <text evidence="2">Protein modification; protein glycosylation.</text>
</comment>
<dbReference type="InterPro" id="IPR050749">
    <property type="entry name" value="Glycosyl_Hydrolase_47"/>
</dbReference>
<accession>A0A8H8CIR2</accession>
<evidence type="ECO:0000313" key="14">
    <source>
        <dbReference type="EMBL" id="KAG5166983.1"/>
    </source>
</evidence>
<feature type="transmembrane region" description="Helical" evidence="13">
    <location>
        <begin position="21"/>
        <end position="39"/>
    </location>
</feature>
<dbReference type="GO" id="GO:0004571">
    <property type="term" value="F:mannosyl-oligosaccharide 1,2-alpha-mannosidase activity"/>
    <property type="evidence" value="ECO:0007669"/>
    <property type="project" value="UniProtKB-EC"/>
</dbReference>
<feature type="disulfide bond" evidence="11">
    <location>
        <begin position="360"/>
        <end position="394"/>
    </location>
</feature>
<comment type="similarity">
    <text evidence="3 12">Belongs to the glycosyl hydrolase 47 family.</text>
</comment>
<dbReference type="EC" id="3.2.1.-" evidence="12"/>
<evidence type="ECO:0000256" key="7">
    <source>
        <dbReference type="ARBA" id="ARBA00023157"/>
    </source>
</evidence>
<dbReference type="GO" id="GO:0005783">
    <property type="term" value="C:endoplasmic reticulum"/>
    <property type="evidence" value="ECO:0007669"/>
    <property type="project" value="TreeGrafter"/>
</dbReference>
<gene>
    <name evidence="14" type="ORF">JR316_007320</name>
</gene>
<dbReference type="PRINTS" id="PR00747">
    <property type="entry name" value="GLYHDRLASE47"/>
</dbReference>
<comment type="cofactor">
    <cofactor evidence="1 10">
        <name>Ca(2+)</name>
        <dbReference type="ChEBI" id="CHEBI:29108"/>
    </cofactor>
</comment>
<keyword evidence="13" id="KW-1133">Transmembrane helix</keyword>
<keyword evidence="13" id="KW-0472">Membrane</keyword>
<dbReference type="PANTHER" id="PTHR11742:SF55">
    <property type="entry name" value="ENDOPLASMIC RETICULUM MANNOSYL-OLIGOSACCHARIDE 1,2-ALPHA-MANNOSIDASE"/>
    <property type="match status" value="1"/>
</dbReference>
<keyword evidence="13" id="KW-0812">Transmembrane</keyword>
<dbReference type="PANTHER" id="PTHR11742">
    <property type="entry name" value="MANNOSYL-OLIGOSACCHARIDE ALPHA-1,2-MANNOSIDASE-RELATED"/>
    <property type="match status" value="1"/>
</dbReference>
<dbReference type="Gene3D" id="1.50.10.10">
    <property type="match status" value="1"/>
</dbReference>
<keyword evidence="4 10" id="KW-0479">Metal-binding</keyword>
<evidence type="ECO:0000256" key="8">
    <source>
        <dbReference type="ARBA" id="ARBA00047669"/>
    </source>
</evidence>
<dbReference type="GO" id="GO:0036503">
    <property type="term" value="P:ERAD pathway"/>
    <property type="evidence" value="ECO:0007669"/>
    <property type="project" value="UniProtKB-ARBA"/>
</dbReference>
<evidence type="ECO:0000256" key="12">
    <source>
        <dbReference type="RuleBase" id="RU361193"/>
    </source>
</evidence>
<evidence type="ECO:0000256" key="10">
    <source>
        <dbReference type="PIRSR" id="PIRSR601382-2"/>
    </source>
</evidence>
<keyword evidence="12" id="KW-0326">Glycosidase</keyword>
<dbReference type="InterPro" id="IPR012341">
    <property type="entry name" value="6hp_glycosidase-like_sf"/>
</dbReference>
<sequence>MEQLARLSTRANPLSKLVTRWVLVAFLGLALLWYSKPWLELSAHGDFTPPLWLYGPHSENDETPYKFAPPPPHELQAIWEPRKEEVRAAFRHAWSGYMMRAFPSDELLPLSGGKSDKYNGWSVTLFDSLDTMWIMGLHEEFKDAVERIKDVHFFPTKPDHYAPFFETTIRYLGGILSAYALSGEETLLRLADEMGQILIPAFNGTESGLPAFSVNVENGKILSDLNKKTVLFAEAASCQLEFKYLAKLTGNREYYQRVQDTMNVFYKANVSDGLFHDNWLMKEGTPTGTHFTIGATADSGYEYLLKQWLQSGDVQARDQYIKSAEGIINNLIYVTPKRGLMYVGDLQNNYLMHRLEHLSCYLPGVLALGAATLDLEPEVRELHEMAAHGLAYTCAISYADQVTGLGPDQMQMTQGKKWIDEVYMWNQTGRMGEAPGMREYPVERDPRRRDYVHGWPSAYLLRPETIESIYYMWKTTGDIRWRERGYEIFKAINKHTWTKFGFTSVYGVDSVPVTYTDDMPSWFLAETLKYLYLLMDDTDVINLREWVFNTEAHPLPMFSWTEEEKRTFKISS</sequence>
<comment type="caution">
    <text evidence="14">The sequence shown here is derived from an EMBL/GenBank/DDBJ whole genome shotgun (WGS) entry which is preliminary data.</text>
</comment>
<dbReference type="EMBL" id="JAFIQS010000007">
    <property type="protein sequence ID" value="KAG5166983.1"/>
    <property type="molecule type" value="Genomic_DNA"/>
</dbReference>
<evidence type="ECO:0000256" key="3">
    <source>
        <dbReference type="ARBA" id="ARBA00007658"/>
    </source>
</evidence>
<keyword evidence="6 10" id="KW-0106">Calcium</keyword>
<name>A0A8H8CIR2_PSICU</name>
<dbReference type="Pfam" id="PF01532">
    <property type="entry name" value="Glyco_hydro_47"/>
    <property type="match status" value="1"/>
</dbReference>
<dbReference type="InterPro" id="IPR036026">
    <property type="entry name" value="Seven-hairpin_glycosidases"/>
</dbReference>